<dbReference type="Proteomes" id="UP000002383">
    <property type="component" value="Chromosome"/>
</dbReference>
<evidence type="ECO:0000256" key="5">
    <source>
        <dbReference type="SAM" id="Phobius"/>
    </source>
</evidence>
<keyword evidence="3 5" id="KW-1133">Transmembrane helix</keyword>
<evidence type="ECO:0000256" key="4">
    <source>
        <dbReference type="ARBA" id="ARBA00023136"/>
    </source>
</evidence>
<dbReference type="HOGENOM" id="CLU_108530_0_0_6"/>
<dbReference type="GO" id="GO:0004252">
    <property type="term" value="F:serine-type endopeptidase activity"/>
    <property type="evidence" value="ECO:0007669"/>
    <property type="project" value="InterPro"/>
</dbReference>
<dbReference type="InterPro" id="IPR023826">
    <property type="entry name" value="Rhom-like_SP_proteobac"/>
</dbReference>
<evidence type="ECO:0000313" key="7">
    <source>
        <dbReference type="EMBL" id="ACL71329.1"/>
    </source>
</evidence>
<dbReference type="AlphaFoldDB" id="B8GU46"/>
<feature type="transmembrane region" description="Helical" evidence="5">
    <location>
        <begin position="170"/>
        <end position="187"/>
    </location>
</feature>
<evidence type="ECO:0000256" key="1">
    <source>
        <dbReference type="ARBA" id="ARBA00004141"/>
    </source>
</evidence>
<dbReference type="InterPro" id="IPR035952">
    <property type="entry name" value="Rhomboid-like_sf"/>
</dbReference>
<feature type="transmembrane region" description="Helical" evidence="5">
    <location>
        <begin position="108"/>
        <end position="127"/>
    </location>
</feature>
<evidence type="ECO:0000259" key="6">
    <source>
        <dbReference type="Pfam" id="PF01694"/>
    </source>
</evidence>
<reference evidence="7 8" key="1">
    <citation type="journal article" date="2011" name="Stand. Genomic Sci.">
        <title>Complete genome sequence of 'Thioalkalivibrio sulfidophilus' HL-EbGr7.</title>
        <authorList>
            <person name="Muyzer G."/>
            <person name="Sorokin D.Y."/>
            <person name="Mavromatis K."/>
            <person name="Lapidus A."/>
            <person name="Clum A."/>
            <person name="Ivanova N."/>
            <person name="Pati A."/>
            <person name="d'Haeseleer P."/>
            <person name="Woyke T."/>
            <person name="Kyrpides N.C."/>
        </authorList>
    </citation>
    <scope>NUCLEOTIDE SEQUENCE [LARGE SCALE GENOMIC DNA]</scope>
    <source>
        <strain evidence="7 8">HL-EbGR7</strain>
    </source>
</reference>
<dbReference type="OrthoDB" id="196054at2"/>
<proteinExistence type="predicted"/>
<dbReference type="NCBIfam" id="TIGR03902">
    <property type="entry name" value="rhom_GG_sort"/>
    <property type="match status" value="1"/>
</dbReference>
<dbReference type="EMBL" id="CP001339">
    <property type="protein sequence ID" value="ACL71329.1"/>
    <property type="molecule type" value="Genomic_DNA"/>
</dbReference>
<evidence type="ECO:0000313" key="8">
    <source>
        <dbReference type="Proteomes" id="UP000002383"/>
    </source>
</evidence>
<organism evidence="7 8">
    <name type="scientific">Thioalkalivibrio sulfidiphilus (strain HL-EbGR7)</name>
    <dbReference type="NCBI Taxonomy" id="396588"/>
    <lineage>
        <taxon>Bacteria</taxon>
        <taxon>Pseudomonadati</taxon>
        <taxon>Pseudomonadota</taxon>
        <taxon>Gammaproteobacteria</taxon>
        <taxon>Chromatiales</taxon>
        <taxon>Ectothiorhodospiraceae</taxon>
        <taxon>Thioalkalivibrio</taxon>
    </lineage>
</organism>
<comment type="subcellular location">
    <subcellularLocation>
        <location evidence="1">Membrane</location>
        <topology evidence="1">Multi-pass membrane protein</topology>
    </subcellularLocation>
</comment>
<keyword evidence="2 5" id="KW-0812">Transmembrane</keyword>
<evidence type="ECO:0000256" key="2">
    <source>
        <dbReference type="ARBA" id="ARBA00022692"/>
    </source>
</evidence>
<dbReference type="InterPro" id="IPR022764">
    <property type="entry name" value="Peptidase_S54_rhomboid_dom"/>
</dbReference>
<sequence precursor="true">MNNPAKPRLARWALPLTLALAALLAQAFGGLEALRLERGLWLAQPWRLVTGQLMHLGWAHLAMNLAGLAIIWLILARQLPLWQWWMTVLVCAVGVNLGLLAFSPTVGWYVGLSGILHGLIAAGALAGLKRQPSLGLLLLGLIAKLAWEQFAGQDPGTAQLIGGAVIVDAHLYGALAGAVCSACLLLFQMHRYA</sequence>
<dbReference type="eggNOG" id="COG0705">
    <property type="taxonomic scope" value="Bacteria"/>
</dbReference>
<dbReference type="GO" id="GO:0016020">
    <property type="term" value="C:membrane"/>
    <property type="evidence" value="ECO:0007669"/>
    <property type="project" value="UniProtKB-SubCell"/>
</dbReference>
<dbReference type="Gene3D" id="1.20.1540.10">
    <property type="entry name" value="Rhomboid-like"/>
    <property type="match status" value="1"/>
</dbReference>
<accession>B8GU46</accession>
<feature type="domain" description="Peptidase S54 rhomboid" evidence="6">
    <location>
        <begin position="44"/>
        <end position="185"/>
    </location>
</feature>
<dbReference type="KEGG" id="tgr:Tgr7_0230"/>
<gene>
    <name evidence="7" type="ordered locus">Tgr7_0230</name>
</gene>
<keyword evidence="8" id="KW-1185">Reference proteome</keyword>
<feature type="transmembrane region" description="Helical" evidence="5">
    <location>
        <begin position="82"/>
        <end position="102"/>
    </location>
</feature>
<name>B8GU46_THISH</name>
<keyword evidence="4 5" id="KW-0472">Membrane</keyword>
<protein>
    <submittedName>
        <fullName evidence="7">Membrane protein, rhomboid family</fullName>
    </submittedName>
</protein>
<dbReference type="SUPFAM" id="SSF144091">
    <property type="entry name" value="Rhomboid-like"/>
    <property type="match status" value="1"/>
</dbReference>
<feature type="transmembrane region" description="Helical" evidence="5">
    <location>
        <begin position="134"/>
        <end position="150"/>
    </location>
</feature>
<feature type="transmembrane region" description="Helical" evidence="5">
    <location>
        <begin position="53"/>
        <end position="75"/>
    </location>
</feature>
<evidence type="ECO:0000256" key="3">
    <source>
        <dbReference type="ARBA" id="ARBA00022989"/>
    </source>
</evidence>
<dbReference type="RefSeq" id="WP_012636818.1">
    <property type="nucleotide sequence ID" value="NC_011901.1"/>
</dbReference>
<dbReference type="STRING" id="396588.Tgr7_0230"/>
<dbReference type="Pfam" id="PF01694">
    <property type="entry name" value="Rhomboid"/>
    <property type="match status" value="1"/>
</dbReference>